<name>A0ABY8CLQ5_ENCHE</name>
<evidence type="ECO:0000313" key="2">
    <source>
        <dbReference type="Proteomes" id="UP001217963"/>
    </source>
</evidence>
<keyword evidence="2" id="KW-1185">Reference proteome</keyword>
<gene>
    <name evidence="1" type="ORF">PFJ87_01g01560</name>
</gene>
<dbReference type="Proteomes" id="UP001217963">
    <property type="component" value="Chromosome I"/>
</dbReference>
<protein>
    <submittedName>
        <fullName evidence="1">Uncharacterized protein</fullName>
    </submittedName>
</protein>
<accession>A0ABY8CLQ5</accession>
<reference evidence="1 2" key="1">
    <citation type="submission" date="2023-02" db="EMBL/GenBank/DDBJ databases">
        <title>Encephalitozoon hellem ATCC 50451 complete genome.</title>
        <authorList>
            <person name="Mascarenhas dos Santos A.C."/>
            <person name="Julian A.T."/>
            <person name="Pombert J.-F."/>
        </authorList>
    </citation>
    <scope>NUCLEOTIDE SEQUENCE [LARGE SCALE GENOMIC DNA]</scope>
    <source>
        <strain evidence="1 2">ATCC 50451</strain>
    </source>
</reference>
<evidence type="ECO:0000313" key="1">
    <source>
        <dbReference type="EMBL" id="WEL37902.1"/>
    </source>
</evidence>
<organism evidence="1 2">
    <name type="scientific">Encephalitozoon hellem</name>
    <name type="common">Microsporidian parasite</name>
    <dbReference type="NCBI Taxonomy" id="27973"/>
    <lineage>
        <taxon>Eukaryota</taxon>
        <taxon>Fungi</taxon>
        <taxon>Fungi incertae sedis</taxon>
        <taxon>Microsporidia</taxon>
        <taxon>Unikaryonidae</taxon>
        <taxon>Encephalitozoon</taxon>
    </lineage>
</organism>
<dbReference type="EMBL" id="CP119062">
    <property type="protein sequence ID" value="WEL37902.1"/>
    <property type="molecule type" value="Genomic_DNA"/>
</dbReference>
<proteinExistence type="predicted"/>
<sequence length="153" mass="16959">MDVPSIILKLLADGIVYGEYYEALGALNELLRPIQYEVVRWPDGSCIVLKDNRSLCQPDARAKEIEEVFRRVACGMPVSGDVVDTLIRERWIENVDGSLLLSKRSLVQHTDFILGLEGGYVICDVCGFLSAGGEVHEFCKSLLEKERGLNGGD</sequence>